<dbReference type="eggNOG" id="ENOG502T9GA">
    <property type="taxonomic scope" value="Eukaryota"/>
</dbReference>
<proteinExistence type="predicted"/>
<dbReference type="AlphaFoldDB" id="A0A1I8N277"/>
<accession>A0A1I8N277</accession>
<keyword evidence="3" id="KW-0732">Signal</keyword>
<dbReference type="GO" id="GO:0062129">
    <property type="term" value="C:chitin-based extracellular matrix"/>
    <property type="evidence" value="ECO:0007669"/>
    <property type="project" value="TreeGrafter"/>
</dbReference>
<dbReference type="VEuPathDB" id="VectorBase:MDOMA2_005394"/>
<evidence type="ECO:0008006" key="5">
    <source>
        <dbReference type="Google" id="ProtNLM"/>
    </source>
</evidence>
<dbReference type="PROSITE" id="PS51155">
    <property type="entry name" value="CHIT_BIND_RR_2"/>
    <property type="match status" value="1"/>
</dbReference>
<dbReference type="EnsemblMetazoa" id="MDOA010770-RA">
    <property type="protein sequence ID" value="MDOA010770-PA"/>
    <property type="gene ID" value="MDOA010770"/>
</dbReference>
<sequence length="140" mass="15219">MAKLFICCLAALCAVAVARPDQYDAAAETRSYSSDLKEDGSYQFQFDTTNGIAAQESGVGGYYASGSSAYYAPDGQLITLTYTADENGFHPAGDHLPTPPPIPTAILKALEYIRTHPHEEERQGGAAKVKHVLQDKRYHH</sequence>
<dbReference type="GO" id="GO:0008010">
    <property type="term" value="F:structural constituent of chitin-based larval cuticle"/>
    <property type="evidence" value="ECO:0007669"/>
    <property type="project" value="TreeGrafter"/>
</dbReference>
<reference evidence="4" key="1">
    <citation type="submission" date="2020-05" db="UniProtKB">
        <authorList>
            <consortium name="EnsemblMetazoa"/>
        </authorList>
    </citation>
    <scope>IDENTIFICATION</scope>
    <source>
        <strain evidence="4">Aabys</strain>
    </source>
</reference>
<dbReference type="Pfam" id="PF00379">
    <property type="entry name" value="Chitin_bind_4"/>
    <property type="match status" value="1"/>
</dbReference>
<dbReference type="PANTHER" id="PTHR10380">
    <property type="entry name" value="CUTICLE PROTEIN"/>
    <property type="match status" value="1"/>
</dbReference>
<keyword evidence="1 2" id="KW-0193">Cuticle</keyword>
<protein>
    <recommendedName>
        <fullName evidence="5">Pupal cuticle protein Edg-78E</fullName>
    </recommendedName>
</protein>
<dbReference type="InterPro" id="IPR000618">
    <property type="entry name" value="Insect_cuticle"/>
</dbReference>
<dbReference type="PRINTS" id="PR00947">
    <property type="entry name" value="CUTICLE"/>
</dbReference>
<dbReference type="STRING" id="7370.A0A1I8N277"/>
<dbReference type="InterPro" id="IPR050468">
    <property type="entry name" value="Cuticle_Struct_Prot"/>
</dbReference>
<evidence type="ECO:0000256" key="2">
    <source>
        <dbReference type="PROSITE-ProRule" id="PRU00497"/>
    </source>
</evidence>
<dbReference type="PROSITE" id="PS00233">
    <property type="entry name" value="CHIT_BIND_RR_1"/>
    <property type="match status" value="1"/>
</dbReference>
<evidence type="ECO:0000313" key="4">
    <source>
        <dbReference type="EnsemblMetazoa" id="MDOA010770-PA"/>
    </source>
</evidence>
<dbReference type="InterPro" id="IPR031311">
    <property type="entry name" value="CHIT_BIND_RR_consensus"/>
</dbReference>
<feature type="chain" id="PRO_5044561126" description="Pupal cuticle protein Edg-78E" evidence="3">
    <location>
        <begin position="19"/>
        <end position="140"/>
    </location>
</feature>
<gene>
    <name evidence="4" type="primary">101895377</name>
</gene>
<evidence type="ECO:0000256" key="1">
    <source>
        <dbReference type="ARBA" id="ARBA00022460"/>
    </source>
</evidence>
<dbReference type="PANTHER" id="PTHR10380:SF237">
    <property type="entry name" value="CUTICULAR PROTEIN 65AU, ISOFORM A-RELATED"/>
    <property type="match status" value="1"/>
</dbReference>
<evidence type="ECO:0000256" key="3">
    <source>
        <dbReference type="SAM" id="SignalP"/>
    </source>
</evidence>
<dbReference type="VEuPathDB" id="VectorBase:MDOA010770"/>
<name>A0A1I8N277_MUSDO</name>
<organism evidence="4">
    <name type="scientific">Musca domestica</name>
    <name type="common">House fly</name>
    <dbReference type="NCBI Taxonomy" id="7370"/>
    <lineage>
        <taxon>Eukaryota</taxon>
        <taxon>Metazoa</taxon>
        <taxon>Ecdysozoa</taxon>
        <taxon>Arthropoda</taxon>
        <taxon>Hexapoda</taxon>
        <taxon>Insecta</taxon>
        <taxon>Pterygota</taxon>
        <taxon>Neoptera</taxon>
        <taxon>Endopterygota</taxon>
        <taxon>Diptera</taxon>
        <taxon>Brachycera</taxon>
        <taxon>Muscomorpha</taxon>
        <taxon>Muscoidea</taxon>
        <taxon>Muscidae</taxon>
        <taxon>Musca</taxon>
    </lineage>
</organism>
<feature type="signal peptide" evidence="3">
    <location>
        <begin position="1"/>
        <end position="18"/>
    </location>
</feature>